<dbReference type="PANTHER" id="PTHR43798:SF33">
    <property type="entry name" value="HYDROLASE, PUTATIVE (AFU_ORTHOLOGUE AFUA_2G14860)-RELATED"/>
    <property type="match status" value="1"/>
</dbReference>
<dbReference type="EMBL" id="GG662285">
    <property type="protein sequence ID" value="EAS06517.1"/>
    <property type="molecule type" value="Genomic_DNA"/>
</dbReference>
<evidence type="ECO:0000313" key="3">
    <source>
        <dbReference type="Proteomes" id="UP000009168"/>
    </source>
</evidence>
<dbReference type="GeneID" id="7839839"/>
<protein>
    <submittedName>
        <fullName evidence="2">Alpha/beta fold hydrolase</fullName>
    </submittedName>
</protein>
<dbReference type="InParanoid" id="Q24FE1"/>
<gene>
    <name evidence="2" type="ORF">TTHERM_00865220</name>
</gene>
<dbReference type="HOGENOM" id="CLU_699252_0_0_1"/>
<dbReference type="Gene3D" id="3.40.50.1820">
    <property type="entry name" value="alpha/beta hydrolase"/>
    <property type="match status" value="1"/>
</dbReference>
<dbReference type="Proteomes" id="UP000009168">
    <property type="component" value="Unassembled WGS sequence"/>
</dbReference>
<dbReference type="AlphaFoldDB" id="Q24FE1"/>
<dbReference type="RefSeq" id="XP_001026762.1">
    <property type="nucleotide sequence ID" value="XM_001026762.3"/>
</dbReference>
<dbReference type="ESTHER" id="tetts-q24fe1">
    <property type="family name" value="6_AlphaBeta_hydrolase"/>
</dbReference>
<sequence length="390" mass="45416">MSQDNKYEQYLYDQRDDETVDKQATIVKQYCDRNRKQILPAINKQLKYEQENYKGYKSNSLILRMDFSDGSFVQYADNVSSNSSFKFSNRCILAIPGVPGSIKDFAPIEKRLEPNFCRFIHLFLPGFDNIDERRGQYVGTLQDGVKMINEFLNKLGIQKVVIMMHSLGGFFGKYFACCNPERVDGLIQIASIPLTEWHGWTFMRSTYENAYYLSENESFSYYNSDEARKKLQQGSAELKASLAQLPKNVQRQFAPALHFSTSDLFCLRKITRSLPGGIGEILHNFRKLDSRIPRLIAYSPKDELATKNLYEEEIYDLLFINNKVNYTIKQQPFKDVQLDLSNFQSNFVFRVDDGSHYLHFEKANELSVLIRHFIETLDYIEVSPPQKQRL</sequence>
<evidence type="ECO:0000259" key="1">
    <source>
        <dbReference type="Pfam" id="PF00561"/>
    </source>
</evidence>
<proteinExistence type="predicted"/>
<dbReference type="Pfam" id="PF00561">
    <property type="entry name" value="Abhydrolase_1"/>
    <property type="match status" value="1"/>
</dbReference>
<dbReference type="InterPro" id="IPR000073">
    <property type="entry name" value="AB_hydrolase_1"/>
</dbReference>
<keyword evidence="2" id="KW-0378">Hydrolase</keyword>
<evidence type="ECO:0000313" key="2">
    <source>
        <dbReference type="EMBL" id="EAS06517.1"/>
    </source>
</evidence>
<dbReference type="InterPro" id="IPR029058">
    <property type="entry name" value="AB_hydrolase_fold"/>
</dbReference>
<dbReference type="InterPro" id="IPR050266">
    <property type="entry name" value="AB_hydrolase_sf"/>
</dbReference>
<dbReference type="SUPFAM" id="SSF53474">
    <property type="entry name" value="alpha/beta-Hydrolases"/>
    <property type="match status" value="1"/>
</dbReference>
<organism evidence="2 3">
    <name type="scientific">Tetrahymena thermophila (strain SB210)</name>
    <dbReference type="NCBI Taxonomy" id="312017"/>
    <lineage>
        <taxon>Eukaryota</taxon>
        <taxon>Sar</taxon>
        <taxon>Alveolata</taxon>
        <taxon>Ciliophora</taxon>
        <taxon>Intramacronucleata</taxon>
        <taxon>Oligohymenophorea</taxon>
        <taxon>Hymenostomatida</taxon>
        <taxon>Tetrahymenina</taxon>
        <taxon>Tetrahymenidae</taxon>
        <taxon>Tetrahymena</taxon>
    </lineage>
</organism>
<dbReference type="GO" id="GO:0016787">
    <property type="term" value="F:hydrolase activity"/>
    <property type="evidence" value="ECO:0007669"/>
    <property type="project" value="UniProtKB-KW"/>
</dbReference>
<dbReference type="OrthoDB" id="324878at2759"/>
<name>Q24FE1_TETTS</name>
<dbReference type="eggNOG" id="ENOG502SFRZ">
    <property type="taxonomic scope" value="Eukaryota"/>
</dbReference>
<feature type="domain" description="AB hydrolase-1" evidence="1">
    <location>
        <begin position="92"/>
        <end position="362"/>
    </location>
</feature>
<dbReference type="GO" id="GO:0016020">
    <property type="term" value="C:membrane"/>
    <property type="evidence" value="ECO:0007669"/>
    <property type="project" value="TreeGrafter"/>
</dbReference>
<keyword evidence="3" id="KW-1185">Reference proteome</keyword>
<accession>Q24FE1</accession>
<dbReference type="PANTHER" id="PTHR43798">
    <property type="entry name" value="MONOACYLGLYCEROL LIPASE"/>
    <property type="match status" value="1"/>
</dbReference>
<reference evidence="3" key="1">
    <citation type="journal article" date="2006" name="PLoS Biol.">
        <title>Macronuclear genome sequence of the ciliate Tetrahymena thermophila, a model eukaryote.</title>
        <authorList>
            <person name="Eisen J.A."/>
            <person name="Coyne R.S."/>
            <person name="Wu M."/>
            <person name="Wu D."/>
            <person name="Thiagarajan M."/>
            <person name="Wortman J.R."/>
            <person name="Badger J.H."/>
            <person name="Ren Q."/>
            <person name="Amedeo P."/>
            <person name="Jones K.M."/>
            <person name="Tallon L.J."/>
            <person name="Delcher A.L."/>
            <person name="Salzberg S.L."/>
            <person name="Silva J.C."/>
            <person name="Haas B.J."/>
            <person name="Majoros W.H."/>
            <person name="Farzad M."/>
            <person name="Carlton J.M."/>
            <person name="Smith R.K. Jr."/>
            <person name="Garg J."/>
            <person name="Pearlman R.E."/>
            <person name="Karrer K.M."/>
            <person name="Sun L."/>
            <person name="Manning G."/>
            <person name="Elde N.C."/>
            <person name="Turkewitz A.P."/>
            <person name="Asai D.J."/>
            <person name="Wilkes D.E."/>
            <person name="Wang Y."/>
            <person name="Cai H."/>
            <person name="Collins K."/>
            <person name="Stewart B.A."/>
            <person name="Lee S.R."/>
            <person name="Wilamowska K."/>
            <person name="Weinberg Z."/>
            <person name="Ruzzo W.L."/>
            <person name="Wloga D."/>
            <person name="Gaertig J."/>
            <person name="Frankel J."/>
            <person name="Tsao C.-C."/>
            <person name="Gorovsky M.A."/>
            <person name="Keeling P.J."/>
            <person name="Waller R.F."/>
            <person name="Patron N.J."/>
            <person name="Cherry J.M."/>
            <person name="Stover N.A."/>
            <person name="Krieger C.J."/>
            <person name="del Toro C."/>
            <person name="Ryder H.F."/>
            <person name="Williamson S.C."/>
            <person name="Barbeau R.A."/>
            <person name="Hamilton E.P."/>
            <person name="Orias E."/>
        </authorList>
    </citation>
    <scope>NUCLEOTIDE SEQUENCE [LARGE SCALE GENOMIC DNA]</scope>
    <source>
        <strain evidence="3">SB210</strain>
    </source>
</reference>
<dbReference type="KEGG" id="tet:TTHERM_00865220"/>